<gene>
    <name evidence="2" type="ORF">HELGO_WM27509</name>
</gene>
<keyword evidence="1" id="KW-0812">Transmembrane</keyword>
<organism evidence="2">
    <name type="scientific">uncultured Sulfurovum sp</name>
    <dbReference type="NCBI Taxonomy" id="269237"/>
    <lineage>
        <taxon>Bacteria</taxon>
        <taxon>Pseudomonadati</taxon>
        <taxon>Campylobacterota</taxon>
        <taxon>Epsilonproteobacteria</taxon>
        <taxon>Campylobacterales</taxon>
        <taxon>Sulfurovaceae</taxon>
        <taxon>Sulfurovum</taxon>
        <taxon>environmental samples</taxon>
    </lineage>
</organism>
<evidence type="ECO:0000256" key="1">
    <source>
        <dbReference type="SAM" id="Phobius"/>
    </source>
</evidence>
<proteinExistence type="predicted"/>
<feature type="non-terminal residue" evidence="2">
    <location>
        <position position="113"/>
    </location>
</feature>
<reference evidence="2" key="1">
    <citation type="submission" date="2020-01" db="EMBL/GenBank/DDBJ databases">
        <authorList>
            <person name="Meier V. D."/>
            <person name="Meier V D."/>
        </authorList>
    </citation>
    <scope>NUCLEOTIDE SEQUENCE</scope>
    <source>
        <strain evidence="2">HLG_WM_MAG_03</strain>
    </source>
</reference>
<sequence length="113" mass="13331">MLEKFKNTSLVTKLLYLLALILFVAWVIPQMSSYYSSVNSYEQHLQELRNTSSKHGINEKPRKFSEALFKKDTELLFSKVTTQPLEEKQYIINIQLKKEDLKKFHTFLDTLSL</sequence>
<keyword evidence="1" id="KW-1133">Transmembrane helix</keyword>
<accession>A0A6S6UJB4</accession>
<dbReference type="EMBL" id="CACVAR010000422">
    <property type="protein sequence ID" value="CAA6827479.1"/>
    <property type="molecule type" value="Genomic_DNA"/>
</dbReference>
<protein>
    <submittedName>
        <fullName evidence="2">Uncharacterized protein</fullName>
    </submittedName>
</protein>
<dbReference type="AlphaFoldDB" id="A0A6S6UJB4"/>
<feature type="transmembrane region" description="Helical" evidence="1">
    <location>
        <begin position="14"/>
        <end position="35"/>
    </location>
</feature>
<evidence type="ECO:0000313" key="2">
    <source>
        <dbReference type="EMBL" id="CAA6827479.1"/>
    </source>
</evidence>
<keyword evidence="1" id="KW-0472">Membrane</keyword>
<name>A0A6S6UJB4_9BACT</name>